<dbReference type="InterPro" id="IPR016130">
    <property type="entry name" value="Tyr_Pase_AS"/>
</dbReference>
<dbReference type="InterPro" id="IPR057023">
    <property type="entry name" value="PTP-SAK"/>
</dbReference>
<dbReference type="PROSITE" id="PS50056">
    <property type="entry name" value="TYR_PHOSPHATASE_2"/>
    <property type="match status" value="1"/>
</dbReference>
<dbReference type="InterPro" id="IPR050561">
    <property type="entry name" value="PTP"/>
</dbReference>
<dbReference type="SUPFAM" id="SSF52799">
    <property type="entry name" value="(Phosphotyrosine protein) phosphatases II"/>
    <property type="match status" value="1"/>
</dbReference>
<evidence type="ECO:0000259" key="2">
    <source>
        <dbReference type="PROSITE" id="PS50056"/>
    </source>
</evidence>
<reference evidence="4" key="1">
    <citation type="journal article" date="2019" name="Int. J. Syst. Evol. Microbiol.">
        <title>The Global Catalogue of Microorganisms (GCM) 10K type strain sequencing project: providing services to taxonomists for standard genome sequencing and annotation.</title>
        <authorList>
            <consortium name="The Broad Institute Genomics Platform"/>
            <consortium name="The Broad Institute Genome Sequencing Center for Infectious Disease"/>
            <person name="Wu L."/>
            <person name="Ma J."/>
        </authorList>
    </citation>
    <scope>NUCLEOTIDE SEQUENCE [LARGE SCALE GENOMIC DNA]</scope>
    <source>
        <strain evidence="4">JCM 14370</strain>
    </source>
</reference>
<keyword evidence="1" id="KW-0378">Hydrolase</keyword>
<gene>
    <name evidence="3" type="ORF">GCM10008938_45380</name>
</gene>
<feature type="domain" description="Tyrosine specific protein phosphatases" evidence="2">
    <location>
        <begin position="102"/>
        <end position="167"/>
    </location>
</feature>
<dbReference type="PANTHER" id="PTHR23339">
    <property type="entry name" value="TYROSINE SPECIFIC PROTEIN PHOSPHATASE AND DUAL SPECIFICITY PROTEIN PHOSPHATASE"/>
    <property type="match status" value="1"/>
</dbReference>
<keyword evidence="4" id="KW-1185">Reference proteome</keyword>
<dbReference type="SMART" id="SM00404">
    <property type="entry name" value="PTPc_motif"/>
    <property type="match status" value="1"/>
</dbReference>
<protein>
    <submittedName>
        <fullName evidence="3">Protein-tyrosine-phosphatase</fullName>
    </submittedName>
</protein>
<dbReference type="Pfam" id="PF22784">
    <property type="entry name" value="PTP-SAK"/>
    <property type="match status" value="1"/>
</dbReference>
<organism evidence="3 4">
    <name type="scientific">Deinococcus roseus</name>
    <dbReference type="NCBI Taxonomy" id="392414"/>
    <lineage>
        <taxon>Bacteria</taxon>
        <taxon>Thermotogati</taxon>
        <taxon>Deinococcota</taxon>
        <taxon>Deinococci</taxon>
        <taxon>Deinococcales</taxon>
        <taxon>Deinococcaceae</taxon>
        <taxon>Deinococcus</taxon>
    </lineage>
</organism>
<proteinExistence type="predicted"/>
<dbReference type="InterPro" id="IPR003595">
    <property type="entry name" value="Tyr_Pase_cat"/>
</dbReference>
<dbReference type="EMBL" id="BMOD01000029">
    <property type="protein sequence ID" value="GGJ54228.1"/>
    <property type="molecule type" value="Genomic_DNA"/>
</dbReference>
<evidence type="ECO:0000313" key="4">
    <source>
        <dbReference type="Proteomes" id="UP000632222"/>
    </source>
</evidence>
<dbReference type="CDD" id="cd14505">
    <property type="entry name" value="CDKN3-like"/>
    <property type="match status" value="1"/>
</dbReference>
<dbReference type="Proteomes" id="UP000632222">
    <property type="component" value="Unassembled WGS sequence"/>
</dbReference>
<evidence type="ECO:0000313" key="3">
    <source>
        <dbReference type="EMBL" id="GGJ54228.1"/>
    </source>
</evidence>
<name>A0ABQ2DDR8_9DEIO</name>
<accession>A0ABQ2DDR8</accession>
<evidence type="ECO:0000256" key="1">
    <source>
        <dbReference type="ARBA" id="ARBA00022801"/>
    </source>
</evidence>
<sequence length="174" mass="19388">MAQDNPILAPHVPGTRIHMTFAPGKKGRGALSGTVHNRNLQTDLLRLRDTYETTHLITLVEDFELDMLHIADLREAALQLGMQHLHFPIVDLSVPEDLDAFEAFVDDLKALYQDGATFTIHCVGGLGRTGVLAAILLQELHGYRPEASVDAVRKARNGTIQTREQEDFVLGWRQ</sequence>
<dbReference type="Gene3D" id="3.90.190.10">
    <property type="entry name" value="Protein tyrosine phosphatase superfamily"/>
    <property type="match status" value="1"/>
</dbReference>
<dbReference type="InterPro" id="IPR029021">
    <property type="entry name" value="Prot-tyrosine_phosphatase-like"/>
</dbReference>
<dbReference type="RefSeq" id="WP_189007474.1">
    <property type="nucleotide sequence ID" value="NZ_BMOD01000029.1"/>
</dbReference>
<dbReference type="InterPro" id="IPR000387">
    <property type="entry name" value="Tyr_Pase_dom"/>
</dbReference>
<comment type="caution">
    <text evidence="3">The sequence shown here is derived from an EMBL/GenBank/DDBJ whole genome shotgun (WGS) entry which is preliminary data.</text>
</comment>
<dbReference type="PROSITE" id="PS00383">
    <property type="entry name" value="TYR_PHOSPHATASE_1"/>
    <property type="match status" value="1"/>
</dbReference>